<dbReference type="OrthoDB" id="446890at2759"/>
<comment type="caution">
    <text evidence="6">The sequence shown here is derived from an EMBL/GenBank/DDBJ whole genome shotgun (WGS) entry which is preliminary data.</text>
</comment>
<evidence type="ECO:0000256" key="5">
    <source>
        <dbReference type="SAM" id="MobiDB-lite"/>
    </source>
</evidence>
<dbReference type="GO" id="GO:0006979">
    <property type="term" value="P:response to oxidative stress"/>
    <property type="evidence" value="ECO:0007669"/>
    <property type="project" value="InterPro"/>
</dbReference>
<dbReference type="PROSITE" id="PS51355">
    <property type="entry name" value="GLUTATHIONE_PEROXID_3"/>
    <property type="match status" value="1"/>
</dbReference>
<feature type="region of interest" description="Disordered" evidence="5">
    <location>
        <begin position="164"/>
        <end position="184"/>
    </location>
</feature>
<dbReference type="PRINTS" id="PR01011">
    <property type="entry name" value="GLUTPROXDASE"/>
</dbReference>
<feature type="region of interest" description="Disordered" evidence="5">
    <location>
        <begin position="102"/>
        <end position="131"/>
    </location>
</feature>
<dbReference type="InterPro" id="IPR000889">
    <property type="entry name" value="Glutathione_peroxidase"/>
</dbReference>
<proteinExistence type="inferred from homology"/>
<gene>
    <name evidence="6" type="ORF">NCGR_LOCUS61503</name>
</gene>
<evidence type="ECO:0000256" key="4">
    <source>
        <dbReference type="RuleBase" id="RU000499"/>
    </source>
</evidence>
<name>A0A811S8P6_9POAL</name>
<dbReference type="EMBL" id="CAJGYO010000018">
    <property type="protein sequence ID" value="CAD6337405.1"/>
    <property type="molecule type" value="Genomic_DNA"/>
</dbReference>
<reference evidence="6" key="1">
    <citation type="submission" date="2020-10" db="EMBL/GenBank/DDBJ databases">
        <authorList>
            <person name="Han B."/>
            <person name="Lu T."/>
            <person name="Zhao Q."/>
            <person name="Huang X."/>
            <person name="Zhao Y."/>
        </authorList>
    </citation>
    <scope>NUCLEOTIDE SEQUENCE</scope>
</reference>
<keyword evidence="2 4" id="KW-0575">Peroxidase</keyword>
<organism evidence="6 7">
    <name type="scientific">Miscanthus lutarioriparius</name>
    <dbReference type="NCBI Taxonomy" id="422564"/>
    <lineage>
        <taxon>Eukaryota</taxon>
        <taxon>Viridiplantae</taxon>
        <taxon>Streptophyta</taxon>
        <taxon>Embryophyta</taxon>
        <taxon>Tracheophyta</taxon>
        <taxon>Spermatophyta</taxon>
        <taxon>Magnoliopsida</taxon>
        <taxon>Liliopsida</taxon>
        <taxon>Poales</taxon>
        <taxon>Poaceae</taxon>
        <taxon>PACMAD clade</taxon>
        <taxon>Panicoideae</taxon>
        <taxon>Andropogonodae</taxon>
        <taxon>Andropogoneae</taxon>
        <taxon>Saccharinae</taxon>
        <taxon>Miscanthus</taxon>
    </lineage>
</organism>
<dbReference type="Gene3D" id="3.40.30.10">
    <property type="entry name" value="Glutaredoxin"/>
    <property type="match status" value="1"/>
</dbReference>
<dbReference type="Pfam" id="PF00255">
    <property type="entry name" value="GSHPx"/>
    <property type="match status" value="1"/>
</dbReference>
<dbReference type="SUPFAM" id="SSF52833">
    <property type="entry name" value="Thioredoxin-like"/>
    <property type="match status" value="1"/>
</dbReference>
<dbReference type="FunFam" id="3.40.30.10:FF:000025">
    <property type="entry name" value="Glutathione peroxidase"/>
    <property type="match status" value="1"/>
</dbReference>
<dbReference type="PROSITE" id="PS00460">
    <property type="entry name" value="GLUTATHIONE_PEROXID_1"/>
    <property type="match status" value="1"/>
</dbReference>
<protein>
    <recommendedName>
        <fullName evidence="4">Glutathione peroxidase</fullName>
    </recommendedName>
</protein>
<evidence type="ECO:0000256" key="3">
    <source>
        <dbReference type="ARBA" id="ARBA00023002"/>
    </source>
</evidence>
<evidence type="ECO:0000313" key="7">
    <source>
        <dbReference type="Proteomes" id="UP000604825"/>
    </source>
</evidence>
<dbReference type="GO" id="GO:0004601">
    <property type="term" value="F:peroxidase activity"/>
    <property type="evidence" value="ECO:0007669"/>
    <property type="project" value="UniProtKB-KW"/>
</dbReference>
<dbReference type="Proteomes" id="UP000604825">
    <property type="component" value="Unassembled WGS sequence"/>
</dbReference>
<comment type="similarity">
    <text evidence="1 4">Belongs to the glutathione peroxidase family.</text>
</comment>
<dbReference type="AlphaFoldDB" id="A0A811S8P6"/>
<dbReference type="InterPro" id="IPR029760">
    <property type="entry name" value="GPX_CS"/>
</dbReference>
<evidence type="ECO:0000256" key="2">
    <source>
        <dbReference type="ARBA" id="ARBA00022559"/>
    </source>
</evidence>
<sequence length="421" mass="45251">MGAANRKLRGQVTASIAGLSVSENAGLDTLGQQRIVRLRRPLGRARTSVDAEQPAVLTGHPRIDWAGACTRRPFPCEKAESARFGGVRRAGTQCKNRRSLLDRDRDSTVAHNATSGACPSGERMERKGESRPAVATVLVPAALSSGLRRGVGFDAHGCSVLTARGSSAGSSGQRGGGGKAPLPVGRGGELRRLAAVGGVARWCDAAPAEVASASQGECVSGGVGRRRWSARQQRPRQGQALGLSSELPGTRLYHRRPAQDIDGKDVPLKKFKNKVLLIVNVASQCGLTTANYTELSHIYEKYKTQGFEILAFPCNQFGTQEPGSNTQIKQFACTRFKAEFPIFDKVDVNGPNTAPIYKFLKSSAGGFLGDLVKWNFEKFLVDKNGKVIERYPPTTSPFQIECYQSFISLLSSDLVSISCVN</sequence>
<evidence type="ECO:0000313" key="6">
    <source>
        <dbReference type="EMBL" id="CAD6337405.1"/>
    </source>
</evidence>
<dbReference type="PROSITE" id="PS00763">
    <property type="entry name" value="GLUTATHIONE_PEROXID_2"/>
    <property type="match status" value="1"/>
</dbReference>
<dbReference type="CDD" id="cd00340">
    <property type="entry name" value="GSH_Peroxidase"/>
    <property type="match status" value="1"/>
</dbReference>
<keyword evidence="7" id="KW-1185">Reference proteome</keyword>
<dbReference type="PANTHER" id="PTHR11592:SF132">
    <property type="entry name" value="GLUTATHIONE PEROXIDASE 7, CHLOROPLASTIC-RELATED"/>
    <property type="match status" value="1"/>
</dbReference>
<evidence type="ECO:0000256" key="1">
    <source>
        <dbReference type="ARBA" id="ARBA00006926"/>
    </source>
</evidence>
<dbReference type="InterPro" id="IPR036249">
    <property type="entry name" value="Thioredoxin-like_sf"/>
</dbReference>
<keyword evidence="3 4" id="KW-0560">Oxidoreductase</keyword>
<dbReference type="InterPro" id="IPR029759">
    <property type="entry name" value="GPX_AS"/>
</dbReference>
<dbReference type="PANTHER" id="PTHR11592">
    <property type="entry name" value="GLUTATHIONE PEROXIDASE"/>
    <property type="match status" value="1"/>
</dbReference>
<accession>A0A811S8P6</accession>